<dbReference type="EMBL" id="OZ035825">
    <property type="protein sequence ID" value="CAL1601216.1"/>
    <property type="molecule type" value="Genomic_DNA"/>
</dbReference>
<evidence type="ECO:0000313" key="3">
    <source>
        <dbReference type="Proteomes" id="UP001497482"/>
    </source>
</evidence>
<proteinExistence type="predicted"/>
<organism evidence="2 3">
    <name type="scientific">Knipowitschia caucasica</name>
    <name type="common">Caucasian dwarf goby</name>
    <name type="synonym">Pomatoschistus caucasicus</name>
    <dbReference type="NCBI Taxonomy" id="637954"/>
    <lineage>
        <taxon>Eukaryota</taxon>
        <taxon>Metazoa</taxon>
        <taxon>Chordata</taxon>
        <taxon>Craniata</taxon>
        <taxon>Vertebrata</taxon>
        <taxon>Euteleostomi</taxon>
        <taxon>Actinopterygii</taxon>
        <taxon>Neopterygii</taxon>
        <taxon>Teleostei</taxon>
        <taxon>Neoteleostei</taxon>
        <taxon>Acanthomorphata</taxon>
        <taxon>Gobiaria</taxon>
        <taxon>Gobiiformes</taxon>
        <taxon>Gobioidei</taxon>
        <taxon>Gobiidae</taxon>
        <taxon>Gobiinae</taxon>
        <taxon>Knipowitschia</taxon>
    </lineage>
</organism>
<dbReference type="Proteomes" id="UP001497482">
    <property type="component" value="Chromosome 3"/>
</dbReference>
<name>A0AAV2LGE3_KNICA</name>
<evidence type="ECO:0000313" key="2">
    <source>
        <dbReference type="EMBL" id="CAL1601216.1"/>
    </source>
</evidence>
<keyword evidence="3" id="KW-1185">Reference proteome</keyword>
<feature type="region of interest" description="Disordered" evidence="1">
    <location>
        <begin position="17"/>
        <end position="63"/>
    </location>
</feature>
<feature type="region of interest" description="Disordered" evidence="1">
    <location>
        <begin position="227"/>
        <end position="246"/>
    </location>
</feature>
<sequence length="246" mass="27533">MATGVIRSFLVQPLSYFPLSSRPSVPDEEQTLHHPEESDHEDEEELHEEEEEEESFTDPAPMDTTNQLLRFADLISRDIQQYFGRSHGDQDACDIYSDSVSLTTSGRLRYYDDLLKIAKGGTAEERHHGRGVNAAERQRYKSCEDGRIVTSAAGSCSSLGPLAELFDQTGASQGRPMTKRLLPLSFWTEPSSGMSCGSDKPPPEGPLFPHTHLEEAQMDFSDLLAFWDTHPEPPQPLTDHDTSMQH</sequence>
<protein>
    <submittedName>
        <fullName evidence="2">Uncharacterized protein</fullName>
    </submittedName>
</protein>
<reference evidence="2 3" key="1">
    <citation type="submission" date="2024-04" db="EMBL/GenBank/DDBJ databases">
        <authorList>
            <person name="Waldvogel A.-M."/>
            <person name="Schoenle A."/>
        </authorList>
    </citation>
    <scope>NUCLEOTIDE SEQUENCE [LARGE SCALE GENOMIC DNA]</scope>
</reference>
<feature type="compositionally biased region" description="Acidic residues" evidence="1">
    <location>
        <begin position="38"/>
        <end position="56"/>
    </location>
</feature>
<gene>
    <name evidence="2" type="ORF">KC01_LOCUS29225</name>
</gene>
<evidence type="ECO:0000256" key="1">
    <source>
        <dbReference type="SAM" id="MobiDB-lite"/>
    </source>
</evidence>
<dbReference type="AlphaFoldDB" id="A0AAV2LGE3"/>
<accession>A0AAV2LGE3</accession>